<keyword evidence="7" id="KW-0482">Metalloprotease</keyword>
<dbReference type="OrthoDB" id="6154736at2759"/>
<dbReference type="InterPro" id="IPR027268">
    <property type="entry name" value="Peptidase_M4/M1_CTD_sf"/>
</dbReference>
<evidence type="ECO:0000256" key="7">
    <source>
        <dbReference type="ARBA" id="ARBA00023049"/>
    </source>
</evidence>
<gene>
    <name evidence="12" type="primary">20206333</name>
    <name evidence="11" type="ORF">HELRODRAFT_177626</name>
</gene>
<dbReference type="HOGENOM" id="CLU_003705_4_5_1"/>
<dbReference type="PANTHER" id="PTHR11533">
    <property type="entry name" value="PROTEASE M1 ZINC METALLOPROTEASE"/>
    <property type="match status" value="1"/>
</dbReference>
<dbReference type="PRINTS" id="PR00756">
    <property type="entry name" value="ALADIPTASE"/>
</dbReference>
<dbReference type="OMA" id="VVESWIL"/>
<dbReference type="AlphaFoldDB" id="T1FBY4"/>
<sequence length="418" mass="47950">MTFHGVLGRKENGLFLSSYTTDRGVVKYIAATQFKPTFARRVFPCFDEPDMKARFKFSIVRPNDYISLFNTEKMAEHKMSQNETMDVYDTSRVMSTHSLAFVFCNYASTSRISKSGVMVSVYSPPEKLPDVQFSILTVTKTLNFFENYFGFFYNHTKLDVVVVPTVDDNMMAYWGIMFFDARHLYYAENNNTKEDKTIVVEKIALGLAYQWFGNLVTTKWWDELWLNEGLAIFLQQEIIKQFYPELSSATDLMLGSMENAIKAYSLEGTQPITQAKQDDDVSNVKNVFTTFSLTKGFSIINMLETTLGLNNILKALMKLFQEYQFKSYTQNELWEIFTQEGCFVTKCLVAQGDMSDNHFDVKGVVESWILQAGLPVVTITKNGRNLICKQERYLVTSNVGLGDYKLNTSKLRLLATCF</sequence>
<evidence type="ECO:0000256" key="1">
    <source>
        <dbReference type="ARBA" id="ARBA00010136"/>
    </source>
</evidence>
<reference evidence="13" key="1">
    <citation type="submission" date="2012-12" db="EMBL/GenBank/DDBJ databases">
        <authorList>
            <person name="Hellsten U."/>
            <person name="Grimwood J."/>
            <person name="Chapman J.A."/>
            <person name="Shapiro H."/>
            <person name="Aerts A."/>
            <person name="Otillar R.P."/>
            <person name="Terry A.Y."/>
            <person name="Boore J.L."/>
            <person name="Simakov O."/>
            <person name="Marletaz F."/>
            <person name="Cho S.-J."/>
            <person name="Edsinger-Gonzales E."/>
            <person name="Havlak P."/>
            <person name="Kuo D.-H."/>
            <person name="Larsson T."/>
            <person name="Lv J."/>
            <person name="Arendt D."/>
            <person name="Savage R."/>
            <person name="Osoegawa K."/>
            <person name="de Jong P."/>
            <person name="Lindberg D.R."/>
            <person name="Seaver E.C."/>
            <person name="Weisblat D.A."/>
            <person name="Putnam N.H."/>
            <person name="Grigoriev I.V."/>
            <person name="Rokhsar D.S."/>
        </authorList>
    </citation>
    <scope>NUCLEOTIDE SEQUENCE</scope>
</reference>
<protein>
    <submittedName>
        <fullName evidence="11 12">Uncharacterized protein</fullName>
    </submittedName>
</protein>
<evidence type="ECO:0000256" key="6">
    <source>
        <dbReference type="ARBA" id="ARBA00022833"/>
    </source>
</evidence>
<dbReference type="InterPro" id="IPR042097">
    <property type="entry name" value="Aminopeptidase_N-like_N_sf"/>
</dbReference>
<dbReference type="InterPro" id="IPR045357">
    <property type="entry name" value="Aminopeptidase_N-like_N"/>
</dbReference>
<evidence type="ECO:0000256" key="2">
    <source>
        <dbReference type="ARBA" id="ARBA00022438"/>
    </source>
</evidence>
<dbReference type="InParanoid" id="T1FBY4"/>
<dbReference type="GO" id="GO:0008270">
    <property type="term" value="F:zinc ion binding"/>
    <property type="evidence" value="ECO:0007669"/>
    <property type="project" value="InterPro"/>
</dbReference>
<dbReference type="InterPro" id="IPR001930">
    <property type="entry name" value="Peptidase_M1"/>
</dbReference>
<evidence type="ECO:0000256" key="4">
    <source>
        <dbReference type="ARBA" id="ARBA00022723"/>
    </source>
</evidence>
<evidence type="ECO:0000313" key="13">
    <source>
        <dbReference type="Proteomes" id="UP000015101"/>
    </source>
</evidence>
<dbReference type="InterPro" id="IPR034016">
    <property type="entry name" value="M1_APN-typ"/>
</dbReference>
<dbReference type="InterPro" id="IPR050344">
    <property type="entry name" value="Peptidase_M1_aminopeptidases"/>
</dbReference>
<keyword evidence="13" id="KW-1185">Reference proteome</keyword>
<accession>T1FBY4</accession>
<comment type="cofactor">
    <cofactor evidence="8">
        <name>Zn(2+)</name>
        <dbReference type="ChEBI" id="CHEBI:29105"/>
    </cofactor>
    <text evidence="8">Binds 1 zinc ion per subunit.</text>
</comment>
<dbReference type="GO" id="GO:0070006">
    <property type="term" value="F:metalloaminopeptidase activity"/>
    <property type="evidence" value="ECO:0000318"/>
    <property type="project" value="GO_Central"/>
</dbReference>
<dbReference type="FunFam" id="1.10.390.10:FF:000013">
    <property type="entry name" value="Aminopeptidase N"/>
    <property type="match status" value="1"/>
</dbReference>
<dbReference type="InterPro" id="IPR014782">
    <property type="entry name" value="Peptidase_M1_dom"/>
</dbReference>
<evidence type="ECO:0000259" key="9">
    <source>
        <dbReference type="Pfam" id="PF01433"/>
    </source>
</evidence>
<dbReference type="GO" id="GO:0043171">
    <property type="term" value="P:peptide catabolic process"/>
    <property type="evidence" value="ECO:0000318"/>
    <property type="project" value="GO_Central"/>
</dbReference>
<evidence type="ECO:0000256" key="8">
    <source>
        <dbReference type="PIRSR" id="PIRSR634016-3"/>
    </source>
</evidence>
<dbReference type="eggNOG" id="KOG1046">
    <property type="taxonomic scope" value="Eukaryota"/>
</dbReference>
<feature type="domain" description="Aminopeptidase N-like N-terminal" evidence="10">
    <location>
        <begin position="1"/>
        <end position="96"/>
    </location>
</feature>
<dbReference type="EMBL" id="KB097269">
    <property type="protein sequence ID" value="ESN97955.1"/>
    <property type="molecule type" value="Genomic_DNA"/>
</dbReference>
<dbReference type="EnsemblMetazoa" id="HelroT177626">
    <property type="protein sequence ID" value="HelroP177626"/>
    <property type="gene ID" value="HelroG177626"/>
</dbReference>
<dbReference type="Gene3D" id="1.10.390.10">
    <property type="entry name" value="Neutral Protease Domain 2"/>
    <property type="match status" value="1"/>
</dbReference>
<dbReference type="Pfam" id="PF17900">
    <property type="entry name" value="Peptidase_M1_N"/>
    <property type="match status" value="1"/>
</dbReference>
<dbReference type="RefSeq" id="XP_009024022.1">
    <property type="nucleotide sequence ID" value="XM_009025774.1"/>
</dbReference>
<evidence type="ECO:0000259" key="10">
    <source>
        <dbReference type="Pfam" id="PF17900"/>
    </source>
</evidence>
<evidence type="ECO:0000256" key="5">
    <source>
        <dbReference type="ARBA" id="ARBA00022801"/>
    </source>
</evidence>
<dbReference type="Pfam" id="PF01433">
    <property type="entry name" value="Peptidase_M1"/>
    <property type="match status" value="1"/>
</dbReference>
<dbReference type="PANTHER" id="PTHR11533:SF299">
    <property type="entry name" value="AMINOPEPTIDASE"/>
    <property type="match status" value="1"/>
</dbReference>
<dbReference type="SUPFAM" id="SSF55486">
    <property type="entry name" value="Metalloproteases ('zincins'), catalytic domain"/>
    <property type="match status" value="1"/>
</dbReference>
<dbReference type="Gene3D" id="2.60.40.1730">
    <property type="entry name" value="tricorn interacting facor f3 domain"/>
    <property type="match status" value="1"/>
</dbReference>
<dbReference type="GO" id="GO:0006508">
    <property type="term" value="P:proteolysis"/>
    <property type="evidence" value="ECO:0000318"/>
    <property type="project" value="GO_Central"/>
</dbReference>
<keyword evidence="5" id="KW-0378">Hydrolase</keyword>
<feature type="binding site" evidence="8">
    <location>
        <position position="228"/>
    </location>
    <ligand>
        <name>Zn(2+)</name>
        <dbReference type="ChEBI" id="CHEBI:29105"/>
        <note>catalytic</note>
    </ligand>
</feature>
<evidence type="ECO:0000313" key="12">
    <source>
        <dbReference type="EnsemblMetazoa" id="HelroP177626"/>
    </source>
</evidence>
<evidence type="ECO:0000313" key="11">
    <source>
        <dbReference type="EMBL" id="ESN97955.1"/>
    </source>
</evidence>
<proteinExistence type="inferred from homology"/>
<dbReference type="Proteomes" id="UP000015101">
    <property type="component" value="Unassembled WGS sequence"/>
</dbReference>
<reference evidence="11 13" key="2">
    <citation type="journal article" date="2013" name="Nature">
        <title>Insights into bilaterian evolution from three spiralian genomes.</title>
        <authorList>
            <person name="Simakov O."/>
            <person name="Marletaz F."/>
            <person name="Cho S.J."/>
            <person name="Edsinger-Gonzales E."/>
            <person name="Havlak P."/>
            <person name="Hellsten U."/>
            <person name="Kuo D.H."/>
            <person name="Larsson T."/>
            <person name="Lv J."/>
            <person name="Arendt D."/>
            <person name="Savage R."/>
            <person name="Osoegawa K."/>
            <person name="de Jong P."/>
            <person name="Grimwood J."/>
            <person name="Chapman J.A."/>
            <person name="Shapiro H."/>
            <person name="Aerts A."/>
            <person name="Otillar R.P."/>
            <person name="Terry A.Y."/>
            <person name="Boore J.L."/>
            <person name="Grigoriev I.V."/>
            <person name="Lindberg D.R."/>
            <person name="Seaver E.C."/>
            <person name="Weisblat D.A."/>
            <person name="Putnam N.H."/>
            <person name="Rokhsar D.S."/>
        </authorList>
    </citation>
    <scope>NUCLEOTIDE SEQUENCE</scope>
</reference>
<evidence type="ECO:0000256" key="3">
    <source>
        <dbReference type="ARBA" id="ARBA00022670"/>
    </source>
</evidence>
<organism evidence="12 13">
    <name type="scientific">Helobdella robusta</name>
    <name type="common">Californian leech</name>
    <dbReference type="NCBI Taxonomy" id="6412"/>
    <lineage>
        <taxon>Eukaryota</taxon>
        <taxon>Metazoa</taxon>
        <taxon>Spiralia</taxon>
        <taxon>Lophotrochozoa</taxon>
        <taxon>Annelida</taxon>
        <taxon>Clitellata</taxon>
        <taxon>Hirudinea</taxon>
        <taxon>Rhynchobdellida</taxon>
        <taxon>Glossiphoniidae</taxon>
        <taxon>Helobdella</taxon>
    </lineage>
</organism>
<keyword evidence="2" id="KW-0031">Aminopeptidase</keyword>
<feature type="domain" description="Peptidase M1 membrane alanine aminopeptidase" evidence="9">
    <location>
        <begin position="137"/>
        <end position="340"/>
    </location>
</feature>
<keyword evidence="6 8" id="KW-0862">Zinc</keyword>
<dbReference type="GeneID" id="20206333"/>
<keyword evidence="3" id="KW-0645">Protease</keyword>
<dbReference type="SUPFAM" id="SSF63737">
    <property type="entry name" value="Leukotriene A4 hydrolase N-terminal domain"/>
    <property type="match status" value="1"/>
</dbReference>
<name>T1FBY4_HELRO</name>
<dbReference type="EMBL" id="AMQM01006112">
    <property type="status" value="NOT_ANNOTATED_CDS"/>
    <property type="molecule type" value="Genomic_DNA"/>
</dbReference>
<dbReference type="KEGG" id="hro:HELRODRAFT_177626"/>
<reference evidence="12" key="3">
    <citation type="submission" date="2015-06" db="UniProtKB">
        <authorList>
            <consortium name="EnsemblMetazoa"/>
        </authorList>
    </citation>
    <scope>IDENTIFICATION</scope>
</reference>
<comment type="similarity">
    <text evidence="1">Belongs to the peptidase M1 family.</text>
</comment>
<dbReference type="CDD" id="cd09601">
    <property type="entry name" value="M1_APN-Q_like"/>
    <property type="match status" value="1"/>
</dbReference>
<dbReference type="CTD" id="20206333"/>
<keyword evidence="4 8" id="KW-0479">Metal-binding</keyword>